<dbReference type="EMBL" id="SJPV01000002">
    <property type="protein sequence ID" value="TWU40956.1"/>
    <property type="molecule type" value="Genomic_DNA"/>
</dbReference>
<dbReference type="Gene3D" id="3.30.420.130">
    <property type="entry name" value="Dinitrogenase iron-molybdenum cofactor biosynthesis domain"/>
    <property type="match status" value="1"/>
</dbReference>
<comment type="caution">
    <text evidence="1">The sequence shown here is derived from an EMBL/GenBank/DDBJ whole genome shotgun (WGS) entry which is preliminary data.</text>
</comment>
<evidence type="ECO:0000313" key="2">
    <source>
        <dbReference type="Proteomes" id="UP000319143"/>
    </source>
</evidence>
<dbReference type="AlphaFoldDB" id="A0A5C6E0T5"/>
<gene>
    <name evidence="1" type="ORF">Poly41_17910</name>
</gene>
<name>A0A5C6E0T5_9BACT</name>
<dbReference type="SUPFAM" id="SSF53146">
    <property type="entry name" value="Nitrogenase accessory factor-like"/>
    <property type="match status" value="1"/>
</dbReference>
<accession>A0A5C6E0T5</accession>
<evidence type="ECO:0000313" key="1">
    <source>
        <dbReference type="EMBL" id="TWU40956.1"/>
    </source>
</evidence>
<dbReference type="InterPro" id="IPR036105">
    <property type="entry name" value="DiNase_FeMo-co_biosyn_sf"/>
</dbReference>
<reference evidence="1 2" key="1">
    <citation type="submission" date="2019-02" db="EMBL/GenBank/DDBJ databases">
        <title>Deep-cultivation of Planctomycetes and their phenomic and genomic characterization uncovers novel biology.</title>
        <authorList>
            <person name="Wiegand S."/>
            <person name="Jogler M."/>
            <person name="Boedeker C."/>
            <person name="Pinto D."/>
            <person name="Vollmers J."/>
            <person name="Rivas-Marin E."/>
            <person name="Kohn T."/>
            <person name="Peeters S.H."/>
            <person name="Heuer A."/>
            <person name="Rast P."/>
            <person name="Oberbeckmann S."/>
            <person name="Bunk B."/>
            <person name="Jeske O."/>
            <person name="Meyerdierks A."/>
            <person name="Storesund J.E."/>
            <person name="Kallscheuer N."/>
            <person name="Luecker S."/>
            <person name="Lage O.M."/>
            <person name="Pohl T."/>
            <person name="Merkel B.J."/>
            <person name="Hornburger P."/>
            <person name="Mueller R.-W."/>
            <person name="Bruemmer F."/>
            <person name="Labrenz M."/>
            <person name="Spormann A.M."/>
            <person name="Op Den Camp H."/>
            <person name="Overmann J."/>
            <person name="Amann R."/>
            <person name="Jetten M.S.M."/>
            <person name="Mascher T."/>
            <person name="Medema M.H."/>
            <person name="Devos D.P."/>
            <person name="Kaster A.-K."/>
            <person name="Ovreas L."/>
            <person name="Rohde M."/>
            <person name="Galperin M.Y."/>
            <person name="Jogler C."/>
        </authorList>
    </citation>
    <scope>NUCLEOTIDE SEQUENCE [LARGE SCALE GENOMIC DNA]</scope>
    <source>
        <strain evidence="1 2">Poly41</strain>
    </source>
</reference>
<keyword evidence="2" id="KW-1185">Reference proteome</keyword>
<organism evidence="1 2">
    <name type="scientific">Novipirellula artificiosorum</name>
    <dbReference type="NCBI Taxonomy" id="2528016"/>
    <lineage>
        <taxon>Bacteria</taxon>
        <taxon>Pseudomonadati</taxon>
        <taxon>Planctomycetota</taxon>
        <taxon>Planctomycetia</taxon>
        <taxon>Pirellulales</taxon>
        <taxon>Pirellulaceae</taxon>
        <taxon>Novipirellula</taxon>
    </lineage>
</organism>
<protein>
    <submittedName>
        <fullName evidence="1">Uncharacterized protein</fullName>
    </submittedName>
</protein>
<sequence>MPIFHQRVSPRFDCAKSFLVVTVEGGQTVDRFVMAADGWTSKQRVQRLLELQVDQVWCGGIDLISAQALRSSGLDLQCHLTGNIEDLLQQLE</sequence>
<dbReference type="RefSeq" id="WP_197231162.1">
    <property type="nucleotide sequence ID" value="NZ_SJPV01000002.1"/>
</dbReference>
<dbReference type="Proteomes" id="UP000319143">
    <property type="component" value="Unassembled WGS sequence"/>
</dbReference>
<proteinExistence type="predicted"/>